<organism evidence="1">
    <name type="scientific">Amphimedon queenslandica</name>
    <name type="common">Sponge</name>
    <dbReference type="NCBI Taxonomy" id="400682"/>
    <lineage>
        <taxon>Eukaryota</taxon>
        <taxon>Metazoa</taxon>
        <taxon>Porifera</taxon>
        <taxon>Demospongiae</taxon>
        <taxon>Heteroscleromorpha</taxon>
        <taxon>Haplosclerida</taxon>
        <taxon>Niphatidae</taxon>
        <taxon>Amphimedon</taxon>
    </lineage>
</organism>
<dbReference type="InParanoid" id="A0A1X7UP47"/>
<dbReference type="SUPFAM" id="SSF56672">
    <property type="entry name" value="DNA/RNA polymerases"/>
    <property type="match status" value="1"/>
</dbReference>
<accession>A0A1X7UP47</accession>
<protein>
    <recommendedName>
        <fullName evidence="2">Reverse transcriptase domain-containing protein</fullName>
    </recommendedName>
</protein>
<dbReference type="AlphaFoldDB" id="A0A1X7UP47"/>
<dbReference type="EnsemblMetazoa" id="Aqu2.1.29289_001">
    <property type="protein sequence ID" value="Aqu2.1.29289_001"/>
    <property type="gene ID" value="Aqu2.1.29289"/>
</dbReference>
<evidence type="ECO:0008006" key="2">
    <source>
        <dbReference type="Google" id="ProtNLM"/>
    </source>
</evidence>
<evidence type="ECO:0000313" key="1">
    <source>
        <dbReference type="EnsemblMetazoa" id="Aqu2.1.29289_001"/>
    </source>
</evidence>
<proteinExistence type="predicted"/>
<name>A0A1X7UP47_AMPQE</name>
<dbReference type="InterPro" id="IPR043502">
    <property type="entry name" value="DNA/RNA_pol_sf"/>
</dbReference>
<sequence>MQVHYLGLIISASGVQPDESKIEAVSCYPPSSSEKQLRQSHHSLNNYLKEVKHCLTSYRTLAFSDLTRVNTLY</sequence>
<reference evidence="1" key="1">
    <citation type="submission" date="2017-05" db="UniProtKB">
        <authorList>
            <consortium name="EnsemblMetazoa"/>
        </authorList>
    </citation>
    <scope>IDENTIFICATION</scope>
</reference>